<dbReference type="Gene3D" id="3.30.560.10">
    <property type="entry name" value="Glucose Oxidase, domain 3"/>
    <property type="match status" value="1"/>
</dbReference>
<dbReference type="Proteomes" id="UP001317822">
    <property type="component" value="Chromosome"/>
</dbReference>
<dbReference type="PANTHER" id="PTHR11552">
    <property type="entry name" value="GLUCOSE-METHANOL-CHOLINE GMC OXIDOREDUCTASE"/>
    <property type="match status" value="1"/>
</dbReference>
<evidence type="ECO:0000256" key="1">
    <source>
        <dbReference type="ARBA" id="ARBA00001974"/>
    </source>
</evidence>
<organism evidence="8 9">
    <name type="scientific">Lysobacter auxotrophicus</name>
    <dbReference type="NCBI Taxonomy" id="2992573"/>
    <lineage>
        <taxon>Bacteria</taxon>
        <taxon>Pseudomonadati</taxon>
        <taxon>Pseudomonadota</taxon>
        <taxon>Gammaproteobacteria</taxon>
        <taxon>Lysobacterales</taxon>
        <taxon>Lysobacteraceae</taxon>
        <taxon>Lysobacter</taxon>
    </lineage>
</organism>
<gene>
    <name evidence="8" type="ORF">LA521A_29670</name>
</gene>
<feature type="domain" description="Glucose-methanol-choline oxidoreductase N-terminal" evidence="7">
    <location>
        <begin position="276"/>
        <end position="290"/>
    </location>
</feature>
<dbReference type="InterPro" id="IPR036188">
    <property type="entry name" value="FAD/NAD-bd_sf"/>
</dbReference>
<feature type="domain" description="Glucose-methanol-choline oxidoreductase N-terminal" evidence="6">
    <location>
        <begin position="104"/>
        <end position="127"/>
    </location>
</feature>
<dbReference type="PIRSF" id="PIRSF000137">
    <property type="entry name" value="Alcohol_oxidase"/>
    <property type="match status" value="1"/>
</dbReference>
<keyword evidence="4 5" id="KW-0274">FAD</keyword>
<evidence type="ECO:0000313" key="8">
    <source>
        <dbReference type="EMBL" id="BDU17766.1"/>
    </source>
</evidence>
<comment type="cofactor">
    <cofactor evidence="1">
        <name>FAD</name>
        <dbReference type="ChEBI" id="CHEBI:57692"/>
    </cofactor>
</comment>
<reference evidence="8 9" key="1">
    <citation type="journal article" date="2023" name="Int. J. Syst. Evol. Microbiol.">
        <title>Physiological and genomic analyses of cobalamin (vitamin B12)-auxotrophy of Lysobacter auxotrophicus sp. nov., a methionine-auxotrophic chitinolytic bacterium isolated from chitin-treated soil.</title>
        <authorList>
            <person name="Saito A."/>
            <person name="Dohra H."/>
            <person name="Hamada M."/>
            <person name="Moriuchi R."/>
            <person name="Kotsuchibashi Y."/>
            <person name="Mori K."/>
        </authorList>
    </citation>
    <scope>NUCLEOTIDE SEQUENCE [LARGE SCALE GENOMIC DNA]</scope>
    <source>
        <strain evidence="8 9">5-21a</strain>
    </source>
</reference>
<dbReference type="PROSITE" id="PS00624">
    <property type="entry name" value="GMC_OXRED_2"/>
    <property type="match status" value="1"/>
</dbReference>
<dbReference type="PANTHER" id="PTHR11552:SF147">
    <property type="entry name" value="CHOLINE DEHYDROGENASE, MITOCHONDRIAL"/>
    <property type="match status" value="1"/>
</dbReference>
<dbReference type="EMBL" id="AP027041">
    <property type="protein sequence ID" value="BDU17766.1"/>
    <property type="molecule type" value="Genomic_DNA"/>
</dbReference>
<keyword evidence="3 5" id="KW-0285">Flavoprotein</keyword>
<dbReference type="InterPro" id="IPR007867">
    <property type="entry name" value="GMC_OxRtase_C"/>
</dbReference>
<evidence type="ECO:0000259" key="7">
    <source>
        <dbReference type="PROSITE" id="PS00624"/>
    </source>
</evidence>
<dbReference type="InterPro" id="IPR000172">
    <property type="entry name" value="GMC_OxRdtase_N"/>
</dbReference>
<dbReference type="InterPro" id="IPR012132">
    <property type="entry name" value="GMC_OxRdtase"/>
</dbReference>
<dbReference type="PROSITE" id="PS00623">
    <property type="entry name" value="GMC_OXRED_1"/>
    <property type="match status" value="1"/>
</dbReference>
<dbReference type="Gene3D" id="3.50.50.60">
    <property type="entry name" value="FAD/NAD(P)-binding domain"/>
    <property type="match status" value="1"/>
</dbReference>
<evidence type="ECO:0000259" key="6">
    <source>
        <dbReference type="PROSITE" id="PS00623"/>
    </source>
</evidence>
<accession>A0ABM8DGP7</accession>
<dbReference type="NCBIfam" id="NF002550">
    <property type="entry name" value="PRK02106.1"/>
    <property type="match status" value="1"/>
</dbReference>
<evidence type="ECO:0000313" key="9">
    <source>
        <dbReference type="Proteomes" id="UP001317822"/>
    </source>
</evidence>
<evidence type="ECO:0000256" key="2">
    <source>
        <dbReference type="ARBA" id="ARBA00010790"/>
    </source>
</evidence>
<comment type="similarity">
    <text evidence="2 5">Belongs to the GMC oxidoreductase family.</text>
</comment>
<sequence length="551" mass="60355">MAPLTVGRRPGFRVGRTGKRKGQAHVFDYIIIGAGSAGCVLANRLSADPDAKVLLLEAGPRDSHPFIHMPAGLAKLVNNRRVNWDYHTAPEPALDNRTLWWPRGKVLGGSSSINAMCYTRGVPGDYDDWAAQGADGWDWASVLPYFRRSERNARGSDALHGDEGPLYVADLRHSNPLSHAFIEAGHQAGHPLNDDFNGPVQDGFGLYQVTQKNGARCSSAVAYLDPVRTRRNLTIVTDAQVNRITFERGRANGVVYRSKGRAFHQAAAREVLLCGGALNSPQLLMLSGIGPAMQLRRHGIDVVVDAPQVGENLQDHLDICTLRHCPQPITYDRLSDARIAFDYYLRGHSGIGSSNIAEAGGFVRSRFAPDERPDIQLHFVPAMLDDHGRHRLPGDGYTVHACFLRPRSRGRVRLMSAHAGDHVRIEANYLSDADGFDLKMMVECAKLSRELLAQPAFDAYRGAPIFPARDDLDDEDLVAFIRAKAETIYHPVGTCRMGSDALSVVDPQLRVRGVEGLRVVDASVMPMLVGGNTNGPTMMIAERAAELIRTA</sequence>
<proteinExistence type="inferred from homology"/>
<dbReference type="SUPFAM" id="SSF51905">
    <property type="entry name" value="FAD/NAD(P)-binding domain"/>
    <property type="match status" value="1"/>
</dbReference>
<protein>
    <submittedName>
        <fullName evidence="8">Choline dehydrogenase</fullName>
    </submittedName>
</protein>
<keyword evidence="9" id="KW-1185">Reference proteome</keyword>
<name>A0ABM8DGP7_9GAMM</name>
<evidence type="ECO:0000256" key="4">
    <source>
        <dbReference type="ARBA" id="ARBA00022827"/>
    </source>
</evidence>
<evidence type="ECO:0000256" key="5">
    <source>
        <dbReference type="RuleBase" id="RU003968"/>
    </source>
</evidence>
<evidence type="ECO:0000256" key="3">
    <source>
        <dbReference type="ARBA" id="ARBA00022630"/>
    </source>
</evidence>
<dbReference type="Pfam" id="PF00732">
    <property type="entry name" value="GMC_oxred_N"/>
    <property type="match status" value="1"/>
</dbReference>
<dbReference type="SUPFAM" id="SSF54373">
    <property type="entry name" value="FAD-linked reductases, C-terminal domain"/>
    <property type="match status" value="1"/>
</dbReference>
<dbReference type="Pfam" id="PF05199">
    <property type="entry name" value="GMC_oxred_C"/>
    <property type="match status" value="1"/>
</dbReference>